<dbReference type="EMBL" id="CAKKLH010000186">
    <property type="protein sequence ID" value="CAH0105430.1"/>
    <property type="molecule type" value="Genomic_DNA"/>
</dbReference>
<feature type="domain" description="C-type lectin" evidence="1">
    <location>
        <begin position="155"/>
        <end position="281"/>
    </location>
</feature>
<comment type="caution">
    <text evidence="2">The sequence shown here is derived from an EMBL/GenBank/DDBJ whole genome shotgun (WGS) entry which is preliminary data.</text>
</comment>
<name>A0A8J2RY51_9CRUS</name>
<keyword evidence="3" id="KW-1185">Reference proteome</keyword>
<evidence type="ECO:0000313" key="2">
    <source>
        <dbReference type="EMBL" id="CAH0105430.1"/>
    </source>
</evidence>
<organism evidence="2 3">
    <name type="scientific">Daphnia galeata</name>
    <dbReference type="NCBI Taxonomy" id="27404"/>
    <lineage>
        <taxon>Eukaryota</taxon>
        <taxon>Metazoa</taxon>
        <taxon>Ecdysozoa</taxon>
        <taxon>Arthropoda</taxon>
        <taxon>Crustacea</taxon>
        <taxon>Branchiopoda</taxon>
        <taxon>Diplostraca</taxon>
        <taxon>Cladocera</taxon>
        <taxon>Anomopoda</taxon>
        <taxon>Daphniidae</taxon>
        <taxon>Daphnia</taxon>
    </lineage>
</organism>
<dbReference type="InterPro" id="IPR016186">
    <property type="entry name" value="C-type_lectin-like/link_sf"/>
</dbReference>
<dbReference type="AlphaFoldDB" id="A0A8J2RY51"/>
<dbReference type="OrthoDB" id="6368533at2759"/>
<dbReference type="InterPro" id="IPR016187">
    <property type="entry name" value="CTDL_fold"/>
</dbReference>
<evidence type="ECO:0000313" key="3">
    <source>
        <dbReference type="Proteomes" id="UP000789390"/>
    </source>
</evidence>
<evidence type="ECO:0000259" key="1">
    <source>
        <dbReference type="PROSITE" id="PS50041"/>
    </source>
</evidence>
<accession>A0A8J2RY51</accession>
<dbReference type="Gene3D" id="3.10.100.10">
    <property type="entry name" value="Mannose-Binding Protein A, subunit A"/>
    <property type="match status" value="2"/>
</dbReference>
<protein>
    <recommendedName>
        <fullName evidence="1">C-type lectin domain-containing protein</fullName>
    </recommendedName>
</protein>
<dbReference type="SUPFAM" id="SSF56436">
    <property type="entry name" value="C-type lectin-like"/>
    <property type="match status" value="2"/>
</dbReference>
<sequence>MLMQEPQDGLRFRCHAFETNDCYCFSHKKATWYRAEAFWRRFRMTLADLSPDKVTKIIKNKVNDPSAVDEKGEWYWTSATDRFTRGQMIWMNTGRPYVNPVRAEFTSFLQEIEILEDEILTPSESKPEGDALNDALINGTCPKYFTDHKFRCLDINGGCYCIVTDPRNWWSALHYCRQYGMELLSLETKEEEDNLAKNLNTTSDSKQKKAFYLTSGNRIYGNRSSWMWAGTGDIIPLETREMVWEKGEPSLTFGAIQEECLIWVLTFNETLTIHEWNDLSCIFKETVMLMHEPCINRFHPTL</sequence>
<proteinExistence type="predicted"/>
<dbReference type="CDD" id="cd00037">
    <property type="entry name" value="CLECT"/>
    <property type="match status" value="2"/>
</dbReference>
<gene>
    <name evidence="2" type="ORF">DGAL_LOCUS8453</name>
</gene>
<dbReference type="InterPro" id="IPR001304">
    <property type="entry name" value="C-type_lectin-like"/>
</dbReference>
<dbReference type="PROSITE" id="PS50041">
    <property type="entry name" value="C_TYPE_LECTIN_2"/>
    <property type="match status" value="1"/>
</dbReference>
<dbReference type="Proteomes" id="UP000789390">
    <property type="component" value="Unassembled WGS sequence"/>
</dbReference>
<reference evidence="2" key="1">
    <citation type="submission" date="2021-11" db="EMBL/GenBank/DDBJ databases">
        <authorList>
            <person name="Schell T."/>
        </authorList>
    </citation>
    <scope>NUCLEOTIDE SEQUENCE</scope>
    <source>
        <strain evidence="2">M5</strain>
    </source>
</reference>